<evidence type="ECO:0000313" key="3">
    <source>
        <dbReference type="EMBL" id="KOB64698.1"/>
    </source>
</evidence>
<feature type="non-terminal residue" evidence="3">
    <location>
        <position position="1"/>
    </location>
</feature>
<dbReference type="EMBL" id="JTDY01008179">
    <property type="protein sequence ID" value="KOB64698.1"/>
    <property type="molecule type" value="Genomic_DNA"/>
</dbReference>
<dbReference type="InterPro" id="IPR000242">
    <property type="entry name" value="PTP_cat"/>
</dbReference>
<dbReference type="InterPro" id="IPR050348">
    <property type="entry name" value="Protein-Tyr_Phosphatase"/>
</dbReference>
<evidence type="ECO:0000259" key="2">
    <source>
        <dbReference type="Pfam" id="PF00102"/>
    </source>
</evidence>
<comment type="caution">
    <text evidence="3">The sequence shown here is derived from an EMBL/GenBank/DDBJ whole genome shotgun (WGS) entry which is preliminary data.</text>
</comment>
<evidence type="ECO:0000313" key="4">
    <source>
        <dbReference type="Proteomes" id="UP000037510"/>
    </source>
</evidence>
<dbReference type="STRING" id="104452.A0A0L7KN45"/>
<dbReference type="InterPro" id="IPR029021">
    <property type="entry name" value="Prot-tyrosine_phosphatase-like"/>
</dbReference>
<gene>
    <name evidence="3" type="ORF">OBRU01_21373</name>
</gene>
<dbReference type="AlphaFoldDB" id="A0A0L7KN45"/>
<proteinExistence type="predicted"/>
<protein>
    <submittedName>
        <fullName evidence="3">Putative receptor protein tyrosine phosphatase</fullName>
    </submittedName>
</protein>
<dbReference type="Pfam" id="PF00102">
    <property type="entry name" value="Y_phosphatase"/>
    <property type="match status" value="1"/>
</dbReference>
<reference evidence="3 4" key="1">
    <citation type="journal article" date="2015" name="Genome Biol. Evol.">
        <title>The genome of winter moth (Operophtera brumata) provides a genomic perspective on sexual dimorphism and phenology.</title>
        <authorList>
            <person name="Derks M.F."/>
            <person name="Smit S."/>
            <person name="Salis L."/>
            <person name="Schijlen E."/>
            <person name="Bossers A."/>
            <person name="Mateman C."/>
            <person name="Pijl A.S."/>
            <person name="de Ridder D."/>
            <person name="Groenen M.A."/>
            <person name="Visser M.E."/>
            <person name="Megens H.J."/>
        </authorList>
    </citation>
    <scope>NUCLEOTIDE SEQUENCE [LARGE SCALE GENOMIC DNA]</scope>
    <source>
        <strain evidence="3">WM2013NL</strain>
        <tissue evidence="3">Head and thorax</tissue>
    </source>
</reference>
<feature type="compositionally biased region" description="Low complexity" evidence="1">
    <location>
        <begin position="176"/>
        <end position="185"/>
    </location>
</feature>
<dbReference type="Gene3D" id="3.90.190.10">
    <property type="entry name" value="Protein tyrosine phosphatase superfamily"/>
    <property type="match status" value="1"/>
</dbReference>
<feature type="domain" description="Tyrosine-protein phosphatase" evidence="2">
    <location>
        <begin position="63"/>
        <end position="101"/>
    </location>
</feature>
<name>A0A0L7KN45_OPEBR</name>
<dbReference type="PANTHER" id="PTHR19134">
    <property type="entry name" value="RECEPTOR-TYPE TYROSINE-PROTEIN PHOSPHATASE"/>
    <property type="match status" value="1"/>
</dbReference>
<organism evidence="3 4">
    <name type="scientific">Operophtera brumata</name>
    <name type="common">Winter moth</name>
    <name type="synonym">Phalaena brumata</name>
    <dbReference type="NCBI Taxonomy" id="104452"/>
    <lineage>
        <taxon>Eukaryota</taxon>
        <taxon>Metazoa</taxon>
        <taxon>Ecdysozoa</taxon>
        <taxon>Arthropoda</taxon>
        <taxon>Hexapoda</taxon>
        <taxon>Insecta</taxon>
        <taxon>Pterygota</taxon>
        <taxon>Neoptera</taxon>
        <taxon>Endopterygota</taxon>
        <taxon>Lepidoptera</taxon>
        <taxon>Glossata</taxon>
        <taxon>Ditrysia</taxon>
        <taxon>Geometroidea</taxon>
        <taxon>Geometridae</taxon>
        <taxon>Larentiinae</taxon>
        <taxon>Operophtera</taxon>
    </lineage>
</organism>
<dbReference type="GO" id="GO:0004725">
    <property type="term" value="F:protein tyrosine phosphatase activity"/>
    <property type="evidence" value="ECO:0007669"/>
    <property type="project" value="InterPro"/>
</dbReference>
<sequence length="326" mass="36417">MSGPQHPSVPARDFPKHVSALHADGDIGFRQPSVKPTKPPPNLAEGIESAFLNIEFSGIVDSDDESGTRSVVQYHYTVWPDHGTPRHPLAVLPFVSAAAQHPSTVLTEEQYVFVHDALLEHVRSGNTEVEFPKAREYLVKLLEPISDDELVVLDLNSNKHKSVHDLTNGIENGETSSMKSSQSNHNSDKEIVENGSEISIKTDELNSEQSKSSTRESKSSARESKSSARESNETSEEQKEGLTNGDDSEGVYDLAPRSTDTYSKKMQAYNNMSEQEKEEIRRLDSEVFWPTEEEKELFVANFRASFVSKDTYVAYRKSDRNPAENT</sequence>
<feature type="non-terminal residue" evidence="3">
    <location>
        <position position="326"/>
    </location>
</feature>
<keyword evidence="3" id="KW-0675">Receptor</keyword>
<accession>A0A0L7KN45</accession>
<dbReference type="SUPFAM" id="SSF52799">
    <property type="entry name" value="(Phosphotyrosine protein) phosphatases II"/>
    <property type="match status" value="1"/>
</dbReference>
<feature type="compositionally biased region" description="Basic and acidic residues" evidence="1">
    <location>
        <begin position="213"/>
        <end position="240"/>
    </location>
</feature>
<dbReference type="PANTHER" id="PTHR19134:SF540">
    <property type="entry name" value="TYROSINE-PROTEIN PHOSPHATASE 99A"/>
    <property type="match status" value="1"/>
</dbReference>
<keyword evidence="4" id="KW-1185">Reference proteome</keyword>
<feature type="region of interest" description="Disordered" evidence="1">
    <location>
        <begin position="163"/>
        <end position="277"/>
    </location>
</feature>
<dbReference type="Proteomes" id="UP000037510">
    <property type="component" value="Unassembled WGS sequence"/>
</dbReference>
<evidence type="ECO:0000256" key="1">
    <source>
        <dbReference type="SAM" id="MobiDB-lite"/>
    </source>
</evidence>